<dbReference type="RefSeq" id="WP_244158078.1">
    <property type="nucleotide sequence ID" value="NZ_FNDG01000003.1"/>
</dbReference>
<organism evidence="2 3">
    <name type="scientific">Phytopseudomonas flavescens</name>
    <dbReference type="NCBI Taxonomy" id="29435"/>
    <lineage>
        <taxon>Bacteria</taxon>
        <taxon>Pseudomonadati</taxon>
        <taxon>Pseudomonadota</taxon>
        <taxon>Gammaproteobacteria</taxon>
        <taxon>Pseudomonadales</taxon>
        <taxon>Pseudomonadaceae</taxon>
        <taxon>Phytopseudomonas</taxon>
    </lineage>
</organism>
<dbReference type="Proteomes" id="UP000198606">
    <property type="component" value="Unassembled WGS sequence"/>
</dbReference>
<dbReference type="Pfam" id="PF24693">
    <property type="entry name" value="DUF7660"/>
    <property type="match status" value="1"/>
</dbReference>
<proteinExistence type="predicted"/>
<gene>
    <name evidence="2" type="ORF">SAMN05216588_10370</name>
</gene>
<name>A0A1G8A8Y1_9GAMM</name>
<dbReference type="STRING" id="29435.SAMN05216588_10370"/>
<dbReference type="InterPro" id="IPR056077">
    <property type="entry name" value="DUF7660"/>
</dbReference>
<evidence type="ECO:0000259" key="1">
    <source>
        <dbReference type="Pfam" id="PF24693"/>
    </source>
</evidence>
<feature type="domain" description="DUF7660" evidence="1">
    <location>
        <begin position="19"/>
        <end position="94"/>
    </location>
</feature>
<accession>A0A1G8A8Y1</accession>
<dbReference type="EMBL" id="FNDG01000003">
    <property type="protein sequence ID" value="SDH17327.1"/>
    <property type="molecule type" value="Genomic_DNA"/>
</dbReference>
<sequence>MAVNPMDLHERLQAVHDQQSFLVFVRALLQDRHAASDLERAGAPSDWANSSLADFLEGALAWAEDSEFGDRQNLAEANPWQRFAAFLYCGKLYE</sequence>
<protein>
    <recommendedName>
        <fullName evidence="1">DUF7660 domain-containing protein</fullName>
    </recommendedName>
</protein>
<evidence type="ECO:0000313" key="3">
    <source>
        <dbReference type="Proteomes" id="UP000198606"/>
    </source>
</evidence>
<dbReference type="AlphaFoldDB" id="A0A1G8A8Y1"/>
<reference evidence="2 3" key="1">
    <citation type="submission" date="2016-10" db="EMBL/GenBank/DDBJ databases">
        <authorList>
            <person name="de Groot N.N."/>
        </authorList>
    </citation>
    <scope>NUCLEOTIDE SEQUENCE [LARGE SCALE GENOMIC DNA]</scope>
    <source>
        <strain evidence="2 3">LMG 18387</strain>
    </source>
</reference>
<evidence type="ECO:0000313" key="2">
    <source>
        <dbReference type="EMBL" id="SDH17327.1"/>
    </source>
</evidence>